<protein>
    <submittedName>
        <fullName evidence="2">Uncharacterized protein</fullName>
    </submittedName>
</protein>
<gene>
    <name evidence="2" type="ORF">FHR19_003392</name>
</gene>
<accession>A0A7W9AT73</accession>
<dbReference type="EMBL" id="JACIJJ010000007">
    <property type="protein sequence ID" value="MBB5700012.1"/>
    <property type="molecule type" value="Genomic_DNA"/>
</dbReference>
<feature type="region of interest" description="Disordered" evidence="1">
    <location>
        <begin position="122"/>
        <end position="151"/>
    </location>
</feature>
<sequence>MTFQNPLAFVKRKTIPLTINGTEVTGYAVDLEELDELGERYAWFGSQMKGEKVDMDTVPKSEMLRVANAMIAASIAPDASPEQRRTVEGSARNIDAGERVDLMRTIMTSSFPKIAKAVVDEEGNVLAEPVKPNRQQRRGARSKAGGAKPQT</sequence>
<proteinExistence type="predicted"/>
<reference evidence="2 3" key="1">
    <citation type="submission" date="2020-08" db="EMBL/GenBank/DDBJ databases">
        <title>Genomic Encyclopedia of Type Strains, Phase IV (KMG-IV): sequencing the most valuable type-strain genomes for metagenomic binning, comparative biology and taxonomic classification.</title>
        <authorList>
            <person name="Goeker M."/>
        </authorList>
    </citation>
    <scope>NUCLEOTIDE SEQUENCE [LARGE SCALE GENOMIC DNA]</scope>
    <source>
        <strain evidence="2 3">DSM 27244</strain>
    </source>
</reference>
<name>A0A7W9AT73_9SPHN</name>
<comment type="caution">
    <text evidence="2">The sequence shown here is derived from an EMBL/GenBank/DDBJ whole genome shotgun (WGS) entry which is preliminary data.</text>
</comment>
<dbReference type="RefSeq" id="WP_184030901.1">
    <property type="nucleotide sequence ID" value="NZ_JACIJJ010000007.1"/>
</dbReference>
<dbReference type="Proteomes" id="UP000557739">
    <property type="component" value="Unassembled WGS sequence"/>
</dbReference>
<dbReference type="AlphaFoldDB" id="A0A7W9AT73"/>
<organism evidence="2 3">
    <name type="scientific">Sphingomonas yantingensis</name>
    <dbReference type="NCBI Taxonomy" id="1241761"/>
    <lineage>
        <taxon>Bacteria</taxon>
        <taxon>Pseudomonadati</taxon>
        <taxon>Pseudomonadota</taxon>
        <taxon>Alphaproteobacteria</taxon>
        <taxon>Sphingomonadales</taxon>
        <taxon>Sphingomonadaceae</taxon>
        <taxon>Sphingomonas</taxon>
    </lineage>
</organism>
<evidence type="ECO:0000256" key="1">
    <source>
        <dbReference type="SAM" id="MobiDB-lite"/>
    </source>
</evidence>
<keyword evidence="3" id="KW-1185">Reference proteome</keyword>
<evidence type="ECO:0000313" key="2">
    <source>
        <dbReference type="EMBL" id="MBB5700012.1"/>
    </source>
</evidence>
<evidence type="ECO:0000313" key="3">
    <source>
        <dbReference type="Proteomes" id="UP000557739"/>
    </source>
</evidence>